<name>A0A1B1U4L6_9HELI</name>
<dbReference type="AlphaFoldDB" id="A0A1B1U4L6"/>
<organism evidence="2 3">
    <name type="scientific">Helicobacter enhydrae</name>
    <dbReference type="NCBI Taxonomy" id="222136"/>
    <lineage>
        <taxon>Bacteria</taxon>
        <taxon>Pseudomonadati</taxon>
        <taxon>Campylobacterota</taxon>
        <taxon>Epsilonproteobacteria</taxon>
        <taxon>Campylobacterales</taxon>
        <taxon>Helicobacteraceae</taxon>
        <taxon>Helicobacter</taxon>
    </lineage>
</organism>
<protein>
    <submittedName>
        <fullName evidence="2">Uncharacterized protein</fullName>
    </submittedName>
</protein>
<feature type="transmembrane region" description="Helical" evidence="1">
    <location>
        <begin position="39"/>
        <end position="60"/>
    </location>
</feature>
<gene>
    <name evidence="2" type="ORF">BBW65_02210</name>
</gene>
<evidence type="ECO:0000256" key="1">
    <source>
        <dbReference type="SAM" id="Phobius"/>
    </source>
</evidence>
<dbReference type="Proteomes" id="UP000092884">
    <property type="component" value="Chromosome"/>
</dbReference>
<dbReference type="RefSeq" id="WP_066339090.1">
    <property type="nucleotide sequence ID" value="NZ_CP016503.1"/>
</dbReference>
<accession>A0A1B1U4L6</accession>
<evidence type="ECO:0000313" key="2">
    <source>
        <dbReference type="EMBL" id="ANV97689.1"/>
    </source>
</evidence>
<dbReference type="KEGG" id="het:BBW65_02210"/>
<keyword evidence="1" id="KW-1133">Transmembrane helix</keyword>
<feature type="transmembrane region" description="Helical" evidence="1">
    <location>
        <begin position="86"/>
        <end position="112"/>
    </location>
</feature>
<dbReference type="STRING" id="222136.BBW65_02210"/>
<reference evidence="3" key="1">
    <citation type="submission" date="2016-07" db="EMBL/GenBank/DDBJ databases">
        <authorList>
            <person name="Florea S."/>
            <person name="Webb J.S."/>
            <person name="Jaromczyk J."/>
            <person name="Schardl C.L."/>
        </authorList>
    </citation>
    <scope>NUCLEOTIDE SEQUENCE [LARGE SCALE GENOMIC DNA]</scope>
    <source>
        <strain evidence="3">MIT 01-6242</strain>
    </source>
</reference>
<proteinExistence type="predicted"/>
<feature type="transmembrane region" description="Helical" evidence="1">
    <location>
        <begin position="12"/>
        <end position="33"/>
    </location>
</feature>
<evidence type="ECO:0000313" key="3">
    <source>
        <dbReference type="Proteomes" id="UP000092884"/>
    </source>
</evidence>
<dbReference type="EMBL" id="CP016503">
    <property type="protein sequence ID" value="ANV97689.1"/>
    <property type="molecule type" value="Genomic_DNA"/>
</dbReference>
<keyword evidence="1" id="KW-0472">Membrane</keyword>
<sequence length="145" mass="16215">MIQNTKNTKSLILRIIITLLFGAFFGGVLSVIFGDISGILSFEIAFWSFVGVFASVFMGIKPKLQTALDSQHPNNDEEDKQINKKIAFGLSLSFSLLRLVAYVLLVLALIGLLEWQCFDLYCYMAGLFVSLILIVGHLGLEMYKR</sequence>
<keyword evidence="1" id="KW-0812">Transmembrane</keyword>
<feature type="transmembrane region" description="Helical" evidence="1">
    <location>
        <begin position="118"/>
        <end position="140"/>
    </location>
</feature>
<keyword evidence="3" id="KW-1185">Reference proteome</keyword>